<keyword evidence="3" id="KW-1185">Reference proteome</keyword>
<keyword evidence="1" id="KW-0472">Membrane</keyword>
<feature type="transmembrane region" description="Helical" evidence="1">
    <location>
        <begin position="141"/>
        <end position="161"/>
    </location>
</feature>
<dbReference type="Proteomes" id="UP000274131">
    <property type="component" value="Unassembled WGS sequence"/>
</dbReference>
<keyword evidence="1" id="KW-1133">Transmembrane helix</keyword>
<protein>
    <submittedName>
        <fullName evidence="4">G_PROTEIN_RECEP_F1_2 domain-containing protein</fullName>
    </submittedName>
</protein>
<name>A0A0N4VC69_ENTVE</name>
<accession>A0A0N4VC69</accession>
<proteinExistence type="predicted"/>
<gene>
    <name evidence="2" type="ORF">EVEC_LOCUS7638</name>
</gene>
<keyword evidence="1" id="KW-0812">Transmembrane</keyword>
<evidence type="ECO:0000313" key="3">
    <source>
        <dbReference type="Proteomes" id="UP000274131"/>
    </source>
</evidence>
<evidence type="ECO:0000256" key="1">
    <source>
        <dbReference type="SAM" id="Phobius"/>
    </source>
</evidence>
<organism evidence="4">
    <name type="scientific">Enterobius vermicularis</name>
    <name type="common">Human pinworm</name>
    <dbReference type="NCBI Taxonomy" id="51028"/>
    <lineage>
        <taxon>Eukaryota</taxon>
        <taxon>Metazoa</taxon>
        <taxon>Ecdysozoa</taxon>
        <taxon>Nematoda</taxon>
        <taxon>Chromadorea</taxon>
        <taxon>Rhabditida</taxon>
        <taxon>Spirurina</taxon>
        <taxon>Oxyuridomorpha</taxon>
        <taxon>Oxyuroidea</taxon>
        <taxon>Oxyuridae</taxon>
        <taxon>Enterobius</taxon>
    </lineage>
</organism>
<dbReference type="AlphaFoldDB" id="A0A0N4VC69"/>
<dbReference type="WBParaSite" id="EVEC_0000815401-mRNA-1">
    <property type="protein sequence ID" value="EVEC_0000815401-mRNA-1"/>
    <property type="gene ID" value="EVEC_0000815401"/>
</dbReference>
<feature type="transmembrane region" description="Helical" evidence="1">
    <location>
        <begin position="181"/>
        <end position="201"/>
    </location>
</feature>
<reference evidence="4" key="1">
    <citation type="submission" date="2017-02" db="UniProtKB">
        <authorList>
            <consortium name="WormBaseParasite"/>
        </authorList>
    </citation>
    <scope>IDENTIFICATION</scope>
</reference>
<evidence type="ECO:0000313" key="4">
    <source>
        <dbReference type="WBParaSite" id="EVEC_0000815401-mRNA-1"/>
    </source>
</evidence>
<reference evidence="2 3" key="2">
    <citation type="submission" date="2018-10" db="EMBL/GenBank/DDBJ databases">
        <authorList>
            <consortium name="Pathogen Informatics"/>
        </authorList>
    </citation>
    <scope>NUCLEOTIDE SEQUENCE [LARGE SCALE GENOMIC DNA]</scope>
</reference>
<evidence type="ECO:0000313" key="2">
    <source>
        <dbReference type="EMBL" id="VDD92887.1"/>
    </source>
</evidence>
<dbReference type="EMBL" id="UXUI01009022">
    <property type="protein sequence ID" value="VDD92887.1"/>
    <property type="molecule type" value="Genomic_DNA"/>
</dbReference>
<sequence length="237" mass="24766">MHSATTITFVDPLSVVLVPSAHRQSVHVSLLAVAAKVLHAAAVSQPAVAVASPFVVVQYPVAVNQSVVVASQSAAVASQSVAVANLSPVAALQHALVVQDRVAAVSQYAAVLSLSPALAHQSVPVISLSVVVARQFPVPAVLQLVVVAAPLLAVVANHHAVTKSCLLSVVNHFTVLVLDLSALHAASLYFIKIVMIVPFFVPAAYTGERILDSLVQTQLAVKRQPLCLSYKLVFSNY</sequence>